<evidence type="ECO:0000313" key="2">
    <source>
        <dbReference type="EMBL" id="GAA5145358.1"/>
    </source>
</evidence>
<comment type="caution">
    <text evidence="2">The sequence shown here is derived from an EMBL/GenBank/DDBJ whole genome shotgun (WGS) entry which is preliminary data.</text>
</comment>
<accession>A0ABP9PEP4</accession>
<reference evidence="3" key="1">
    <citation type="journal article" date="2019" name="Int. J. Syst. Evol. Microbiol.">
        <title>The Global Catalogue of Microorganisms (GCM) 10K type strain sequencing project: providing services to taxonomists for standard genome sequencing and annotation.</title>
        <authorList>
            <consortium name="The Broad Institute Genomics Platform"/>
            <consortium name="The Broad Institute Genome Sequencing Center for Infectious Disease"/>
            <person name="Wu L."/>
            <person name="Ma J."/>
        </authorList>
    </citation>
    <scope>NUCLEOTIDE SEQUENCE [LARGE SCALE GENOMIC DNA]</scope>
    <source>
        <strain evidence="3">JCM 18459</strain>
    </source>
</reference>
<evidence type="ECO:0000313" key="3">
    <source>
        <dbReference type="Proteomes" id="UP001500221"/>
    </source>
</evidence>
<proteinExistence type="predicted"/>
<sequence length="79" mass="8626">MSRAGAGAVIHRPRGGPQLELVAADFDDDEDDGDDVSDFDDDDESEEDDVEDDESDFDESDFDEAAGSVDDDPERLSVR</sequence>
<evidence type="ECO:0000256" key="1">
    <source>
        <dbReference type="SAM" id="MobiDB-lite"/>
    </source>
</evidence>
<feature type="compositionally biased region" description="Acidic residues" evidence="1">
    <location>
        <begin position="25"/>
        <end position="73"/>
    </location>
</feature>
<evidence type="ECO:0008006" key="4">
    <source>
        <dbReference type="Google" id="ProtNLM"/>
    </source>
</evidence>
<dbReference type="Proteomes" id="UP001500221">
    <property type="component" value="Unassembled WGS sequence"/>
</dbReference>
<feature type="region of interest" description="Disordered" evidence="1">
    <location>
        <begin position="24"/>
        <end position="79"/>
    </location>
</feature>
<organism evidence="2 3">
    <name type="scientific">Nocardioides marinquilinus</name>
    <dbReference type="NCBI Taxonomy" id="1210400"/>
    <lineage>
        <taxon>Bacteria</taxon>
        <taxon>Bacillati</taxon>
        <taxon>Actinomycetota</taxon>
        <taxon>Actinomycetes</taxon>
        <taxon>Propionibacteriales</taxon>
        <taxon>Nocardioidaceae</taxon>
        <taxon>Nocardioides</taxon>
    </lineage>
</organism>
<keyword evidence="3" id="KW-1185">Reference proteome</keyword>
<name>A0ABP9PEP4_9ACTN</name>
<protein>
    <recommendedName>
        <fullName evidence="4">DNA primase</fullName>
    </recommendedName>
</protein>
<gene>
    <name evidence="2" type="ORF">GCM10023340_14550</name>
</gene>
<dbReference type="EMBL" id="BAABKG010000002">
    <property type="protein sequence ID" value="GAA5145358.1"/>
    <property type="molecule type" value="Genomic_DNA"/>
</dbReference>